<evidence type="ECO:0000313" key="2">
    <source>
        <dbReference type="WBParaSite" id="nRc.2.0.1.t25173-RA"/>
    </source>
</evidence>
<name>A0A915JGX6_ROMCU</name>
<protein>
    <submittedName>
        <fullName evidence="2">Uncharacterized protein</fullName>
    </submittedName>
</protein>
<accession>A0A915JGX6</accession>
<dbReference type="Proteomes" id="UP000887565">
    <property type="component" value="Unplaced"/>
</dbReference>
<sequence>MSFSSSRRQGRHTLEFQKLTLLLKTDRRRHSKMEGNILTFSIRNHTMVLKLINCSSRFASGVSGPGGYVAAIKAAQLGMK</sequence>
<evidence type="ECO:0000313" key="1">
    <source>
        <dbReference type="Proteomes" id="UP000887565"/>
    </source>
</evidence>
<organism evidence="1 2">
    <name type="scientific">Romanomermis culicivorax</name>
    <name type="common">Nematode worm</name>
    <dbReference type="NCBI Taxonomy" id="13658"/>
    <lineage>
        <taxon>Eukaryota</taxon>
        <taxon>Metazoa</taxon>
        <taxon>Ecdysozoa</taxon>
        <taxon>Nematoda</taxon>
        <taxon>Enoplea</taxon>
        <taxon>Dorylaimia</taxon>
        <taxon>Mermithida</taxon>
        <taxon>Mermithoidea</taxon>
        <taxon>Mermithidae</taxon>
        <taxon>Romanomermis</taxon>
    </lineage>
</organism>
<dbReference type="WBParaSite" id="nRc.2.0.1.t25173-RA">
    <property type="protein sequence ID" value="nRc.2.0.1.t25173-RA"/>
    <property type="gene ID" value="nRc.2.0.1.g25173"/>
</dbReference>
<keyword evidence="1" id="KW-1185">Reference proteome</keyword>
<dbReference type="AlphaFoldDB" id="A0A915JGX6"/>
<proteinExistence type="predicted"/>
<reference evidence="2" key="1">
    <citation type="submission" date="2022-11" db="UniProtKB">
        <authorList>
            <consortium name="WormBaseParasite"/>
        </authorList>
    </citation>
    <scope>IDENTIFICATION</scope>
</reference>